<dbReference type="SUPFAM" id="SSF55729">
    <property type="entry name" value="Acyl-CoA N-acyltransferases (Nat)"/>
    <property type="match status" value="1"/>
</dbReference>
<proteinExistence type="inferred from homology"/>
<dbReference type="PROSITE" id="PS51186">
    <property type="entry name" value="GNAT"/>
    <property type="match status" value="1"/>
</dbReference>
<dbReference type="STRING" id="341663.Q0CKD1"/>
<protein>
    <recommendedName>
        <fullName evidence="4">N-acetyltransferase domain-containing protein</fullName>
    </recommendedName>
</protein>
<dbReference type="OMA" id="MSQTEAN"/>
<comment type="similarity">
    <text evidence="3">Belongs to the acetyltransferase family. RimJ subfamily.</text>
</comment>
<organism evidence="5 6">
    <name type="scientific">Aspergillus terreus (strain NIH 2624 / FGSC A1156)</name>
    <dbReference type="NCBI Taxonomy" id="341663"/>
    <lineage>
        <taxon>Eukaryota</taxon>
        <taxon>Fungi</taxon>
        <taxon>Dikarya</taxon>
        <taxon>Ascomycota</taxon>
        <taxon>Pezizomycotina</taxon>
        <taxon>Eurotiomycetes</taxon>
        <taxon>Eurotiomycetidae</taxon>
        <taxon>Eurotiales</taxon>
        <taxon>Aspergillaceae</taxon>
        <taxon>Aspergillus</taxon>
        <taxon>Aspergillus subgen. Circumdati</taxon>
    </lineage>
</organism>
<feature type="domain" description="N-acetyltransferase" evidence="4">
    <location>
        <begin position="22"/>
        <end position="184"/>
    </location>
</feature>
<dbReference type="Pfam" id="PF13302">
    <property type="entry name" value="Acetyltransf_3"/>
    <property type="match status" value="1"/>
</dbReference>
<dbReference type="OrthoDB" id="1663137at2759"/>
<dbReference type="InterPro" id="IPR000182">
    <property type="entry name" value="GNAT_dom"/>
</dbReference>
<dbReference type="EMBL" id="CH476601">
    <property type="protein sequence ID" value="EAU33614.1"/>
    <property type="molecule type" value="Genomic_DNA"/>
</dbReference>
<dbReference type="PANTHER" id="PTHR43792">
    <property type="entry name" value="GNAT FAMILY, PUTATIVE (AFU_ORTHOLOGUE AFUA_3G00765)-RELATED-RELATED"/>
    <property type="match status" value="1"/>
</dbReference>
<evidence type="ECO:0000256" key="3">
    <source>
        <dbReference type="ARBA" id="ARBA00038502"/>
    </source>
</evidence>
<accession>Q0CKD1</accession>
<evidence type="ECO:0000259" key="4">
    <source>
        <dbReference type="PROSITE" id="PS51186"/>
    </source>
</evidence>
<evidence type="ECO:0000256" key="1">
    <source>
        <dbReference type="ARBA" id="ARBA00022679"/>
    </source>
</evidence>
<dbReference type="Proteomes" id="UP000007963">
    <property type="component" value="Unassembled WGS sequence"/>
</dbReference>
<dbReference type="GeneID" id="4321351"/>
<dbReference type="HOGENOM" id="CLU_013985_3_6_1"/>
<evidence type="ECO:0000313" key="5">
    <source>
        <dbReference type="EMBL" id="EAU33614.1"/>
    </source>
</evidence>
<dbReference type="PANTHER" id="PTHR43792:SF8">
    <property type="entry name" value="[RIBOSOMAL PROTEIN US5]-ALANINE N-ACETYLTRANSFERASE"/>
    <property type="match status" value="1"/>
</dbReference>
<keyword evidence="2" id="KW-0012">Acyltransferase</keyword>
<reference evidence="6" key="1">
    <citation type="submission" date="2005-09" db="EMBL/GenBank/DDBJ databases">
        <title>Annotation of the Aspergillus terreus NIH2624 genome.</title>
        <authorList>
            <person name="Birren B.W."/>
            <person name="Lander E.S."/>
            <person name="Galagan J.E."/>
            <person name="Nusbaum C."/>
            <person name="Devon K."/>
            <person name="Henn M."/>
            <person name="Ma L.-J."/>
            <person name="Jaffe D.B."/>
            <person name="Butler J."/>
            <person name="Alvarez P."/>
            <person name="Gnerre S."/>
            <person name="Grabherr M."/>
            <person name="Kleber M."/>
            <person name="Mauceli E.W."/>
            <person name="Brockman W."/>
            <person name="Rounsley S."/>
            <person name="Young S.K."/>
            <person name="LaButti K."/>
            <person name="Pushparaj V."/>
            <person name="DeCaprio D."/>
            <person name="Crawford M."/>
            <person name="Koehrsen M."/>
            <person name="Engels R."/>
            <person name="Montgomery P."/>
            <person name="Pearson M."/>
            <person name="Howarth C."/>
            <person name="Larson L."/>
            <person name="Luoma S."/>
            <person name="White J."/>
            <person name="Alvarado L."/>
            <person name="Kodira C.D."/>
            <person name="Zeng Q."/>
            <person name="Oleary S."/>
            <person name="Yandava C."/>
            <person name="Denning D.W."/>
            <person name="Nierman W.C."/>
            <person name="Milne T."/>
            <person name="Madden K."/>
        </authorList>
    </citation>
    <scope>NUCLEOTIDE SEQUENCE [LARGE SCALE GENOMIC DNA]</scope>
    <source>
        <strain evidence="6">NIH 2624 / FGSC A1156</strain>
    </source>
</reference>
<evidence type="ECO:0000313" key="6">
    <source>
        <dbReference type="Proteomes" id="UP000007963"/>
    </source>
</evidence>
<dbReference type="GO" id="GO:0016747">
    <property type="term" value="F:acyltransferase activity, transferring groups other than amino-acyl groups"/>
    <property type="evidence" value="ECO:0007669"/>
    <property type="project" value="InterPro"/>
</dbReference>
<gene>
    <name evidence="5" type="ORF">ATEG_05853</name>
</gene>
<dbReference type="InterPro" id="IPR016181">
    <property type="entry name" value="Acyl_CoA_acyltransferase"/>
</dbReference>
<evidence type="ECO:0000256" key="2">
    <source>
        <dbReference type="ARBA" id="ARBA00023315"/>
    </source>
</evidence>
<sequence length="184" mass="20926">MTQTPEAILHLEKCLLRPHCESDAEDVSREANNPRIAKWMTNRFPHPYRVDDAKKWMASIKSQPEVNAFVICRKDDNRAIGGIGLENRTDVNYRTMVLGYWLGEDHWGQGIVTEAVTALSQWAFEKFPHVIRNWAAVIEVYTQPHHVISDMSLVSIPLAALHPCGCEMWHVTYIDSVGGWTIAS</sequence>
<name>Q0CKD1_ASPTN</name>
<dbReference type="AlphaFoldDB" id="Q0CKD1"/>
<dbReference type="eggNOG" id="ENOG502RXXF">
    <property type="taxonomic scope" value="Eukaryota"/>
</dbReference>
<keyword evidence="1" id="KW-0808">Transferase</keyword>
<dbReference type="Gene3D" id="3.40.630.30">
    <property type="match status" value="1"/>
</dbReference>
<dbReference type="InterPro" id="IPR051531">
    <property type="entry name" value="N-acetyltransferase"/>
</dbReference>
<dbReference type="RefSeq" id="XP_001215031.1">
    <property type="nucleotide sequence ID" value="XM_001215031.1"/>
</dbReference>
<dbReference type="VEuPathDB" id="FungiDB:ATEG_05853"/>